<feature type="region of interest" description="Disordered" evidence="38">
    <location>
        <begin position="998"/>
        <end position="1021"/>
    </location>
</feature>
<dbReference type="CDD" id="cd11639">
    <property type="entry name" value="HR1_ROCK1"/>
    <property type="match status" value="1"/>
</dbReference>
<keyword evidence="21" id="KW-0460">Magnesium</keyword>
<dbReference type="SMART" id="SM00220">
    <property type="entry name" value="S_TKc"/>
    <property type="match status" value="1"/>
</dbReference>
<dbReference type="GO" id="GO:0030866">
    <property type="term" value="P:cortical actin cytoskeleton organization"/>
    <property type="evidence" value="ECO:0007669"/>
    <property type="project" value="TreeGrafter"/>
</dbReference>
<keyword evidence="27" id="KW-0966">Cell projection</keyword>
<dbReference type="PROSITE" id="PS00108">
    <property type="entry name" value="PROTEIN_KINASE_ST"/>
    <property type="match status" value="1"/>
</dbReference>
<keyword evidence="46" id="KW-1185">Reference proteome</keyword>
<keyword evidence="19" id="KW-0862">Zinc</keyword>
<evidence type="ECO:0000256" key="2">
    <source>
        <dbReference type="ARBA" id="ARBA00004114"/>
    </source>
</evidence>
<evidence type="ECO:0000256" key="13">
    <source>
        <dbReference type="ARBA" id="ARBA00022679"/>
    </source>
</evidence>
<feature type="coiled-coil region" evidence="37">
    <location>
        <begin position="910"/>
        <end position="972"/>
    </location>
</feature>
<dbReference type="InterPro" id="IPR057529">
    <property type="entry name" value="MRCK/ROCK_PH"/>
</dbReference>
<evidence type="ECO:0000256" key="16">
    <source>
        <dbReference type="ARBA" id="ARBA00022741"/>
    </source>
</evidence>
<feature type="domain" description="RhoBD" evidence="43">
    <location>
        <begin position="935"/>
        <end position="1001"/>
    </location>
</feature>
<keyword evidence="24 35" id="KW-0175">Coiled coil</keyword>
<dbReference type="GO" id="GO:0010494">
    <property type="term" value="C:cytoplasmic stress granule"/>
    <property type="evidence" value="ECO:0007669"/>
    <property type="project" value="TreeGrafter"/>
</dbReference>
<dbReference type="FunFam" id="1.10.510.10:FF:000047">
    <property type="entry name" value="Rho-associated protein kinase 1"/>
    <property type="match status" value="1"/>
</dbReference>
<dbReference type="GO" id="GO:0031267">
    <property type="term" value="F:small GTPase binding"/>
    <property type="evidence" value="ECO:0007669"/>
    <property type="project" value="InterPro"/>
</dbReference>
<dbReference type="SUPFAM" id="SSF50729">
    <property type="entry name" value="PH domain-like"/>
    <property type="match status" value="1"/>
</dbReference>
<evidence type="ECO:0000256" key="20">
    <source>
        <dbReference type="ARBA" id="ARBA00022840"/>
    </source>
</evidence>
<evidence type="ECO:0000256" key="3">
    <source>
        <dbReference type="ARBA" id="ARBA00004236"/>
    </source>
</evidence>
<dbReference type="GO" id="GO:0005814">
    <property type="term" value="C:centriole"/>
    <property type="evidence" value="ECO:0007669"/>
    <property type="project" value="UniProtKB-SubCell"/>
</dbReference>
<dbReference type="SUPFAM" id="SSF57889">
    <property type="entry name" value="Cysteine-rich domain"/>
    <property type="match status" value="1"/>
</dbReference>
<dbReference type="Gene3D" id="1.20.5.730">
    <property type="entry name" value="Single helix bin"/>
    <property type="match status" value="1"/>
</dbReference>
<dbReference type="PROSITE" id="PS51285">
    <property type="entry name" value="AGC_KINASE_CTER"/>
    <property type="match status" value="1"/>
</dbReference>
<evidence type="ECO:0000256" key="29">
    <source>
        <dbReference type="ARBA" id="ARBA00044069"/>
    </source>
</evidence>
<keyword evidence="15" id="KW-0479">Metal-binding</keyword>
<evidence type="ECO:0000256" key="17">
    <source>
        <dbReference type="ARBA" id="ARBA00022771"/>
    </source>
</evidence>
<dbReference type="SUPFAM" id="SSF56112">
    <property type="entry name" value="Protein kinase-like (PK-like)"/>
    <property type="match status" value="1"/>
</dbReference>
<keyword evidence="11" id="KW-0723">Serine/threonine-protein kinase</keyword>
<dbReference type="InterPro" id="IPR050839">
    <property type="entry name" value="Rho-assoc_Ser/Thr_Kinase"/>
</dbReference>
<dbReference type="GO" id="GO:1901888">
    <property type="term" value="P:regulation of cell junction assembly"/>
    <property type="evidence" value="ECO:0007669"/>
    <property type="project" value="TreeGrafter"/>
</dbReference>
<dbReference type="PANTHER" id="PTHR22988:SF33">
    <property type="entry name" value="RHO-ASSOCIATED PROTEIN KINASE 1"/>
    <property type="match status" value="1"/>
</dbReference>
<dbReference type="Ensembl" id="ENSOSIT00000027898.1">
    <property type="protein sequence ID" value="ENSOSIP00000026457.1"/>
    <property type="gene ID" value="ENSOSIG00000012933.1"/>
</dbReference>
<feature type="compositionally biased region" description="Basic and acidic residues" evidence="38">
    <location>
        <begin position="631"/>
        <end position="648"/>
    </location>
</feature>
<dbReference type="Gene3D" id="1.20.5.340">
    <property type="match status" value="1"/>
</dbReference>
<comment type="similarity">
    <text evidence="7">Belongs to the protein kinase superfamily. AGC Ser/Thr protein kinase family.</text>
</comment>
<dbReference type="InterPro" id="IPR011072">
    <property type="entry name" value="HR1_rho-bd"/>
</dbReference>
<evidence type="ECO:0000256" key="10">
    <source>
        <dbReference type="ARBA" id="ARBA00022490"/>
    </source>
</evidence>
<dbReference type="PROSITE" id="PS51859">
    <property type="entry name" value="RHO_BD"/>
    <property type="match status" value="1"/>
</dbReference>
<dbReference type="Pfam" id="PF08912">
    <property type="entry name" value="Rho_Binding"/>
    <property type="match status" value="1"/>
</dbReference>
<feature type="domain" description="Phorbol-ester/DAG-type" evidence="41">
    <location>
        <begin position="1219"/>
        <end position="1274"/>
    </location>
</feature>
<dbReference type="FunFam" id="3.30.200.20:FF:000072">
    <property type="entry name" value="Rho-associated protein kinase 2"/>
    <property type="match status" value="1"/>
</dbReference>
<comment type="catalytic activity">
    <reaction evidence="33">
        <text>L-threonyl-[protein] + ATP = O-phospho-L-threonyl-[protein] + ADP + H(+)</text>
        <dbReference type="Rhea" id="RHEA:46608"/>
        <dbReference type="Rhea" id="RHEA-COMP:11060"/>
        <dbReference type="Rhea" id="RHEA-COMP:11605"/>
        <dbReference type="ChEBI" id="CHEBI:15378"/>
        <dbReference type="ChEBI" id="CHEBI:30013"/>
        <dbReference type="ChEBI" id="CHEBI:30616"/>
        <dbReference type="ChEBI" id="CHEBI:61977"/>
        <dbReference type="ChEBI" id="CHEBI:456216"/>
        <dbReference type="EC" id="2.7.11.1"/>
    </reaction>
    <physiologicalReaction direction="left-to-right" evidence="33">
        <dbReference type="Rhea" id="RHEA:46609"/>
    </physiologicalReaction>
</comment>
<dbReference type="GO" id="GO:0005886">
    <property type="term" value="C:plasma membrane"/>
    <property type="evidence" value="ECO:0007669"/>
    <property type="project" value="UniProtKB-SubCell"/>
</dbReference>
<keyword evidence="9" id="KW-1003">Cell membrane</keyword>
<dbReference type="Pfam" id="PF25346">
    <property type="entry name" value="PH_MRCK"/>
    <property type="match status" value="1"/>
</dbReference>
<accession>A0A8C7YC35</accession>
<dbReference type="GO" id="GO:0007266">
    <property type="term" value="P:Rho protein signal transduction"/>
    <property type="evidence" value="ECO:0007669"/>
    <property type="project" value="UniProtKB-UniRule"/>
</dbReference>
<protein>
    <recommendedName>
        <fullName evidence="29">Rho-associated protein kinase 1</fullName>
        <ecNumber evidence="8">2.7.11.1</ecNumber>
    </recommendedName>
    <alternativeName>
        <fullName evidence="31">Rho-associated, coiled-coil-containing protein kinase 1</fullName>
    </alternativeName>
    <alternativeName>
        <fullName evidence="30">Rho-associated, coiled-coil-containing protein kinase I</fullName>
    </alternativeName>
    <alternativeName>
        <fullName evidence="32">p160 ROCK-1</fullName>
    </alternativeName>
</protein>
<dbReference type="InterPro" id="IPR017441">
    <property type="entry name" value="Protein_kinase_ATP_BS"/>
</dbReference>
<evidence type="ECO:0000256" key="26">
    <source>
        <dbReference type="ARBA" id="ARBA00023212"/>
    </source>
</evidence>
<dbReference type="Proteomes" id="UP000694383">
    <property type="component" value="Unplaced"/>
</dbReference>
<evidence type="ECO:0000256" key="38">
    <source>
        <dbReference type="SAM" id="MobiDB-lite"/>
    </source>
</evidence>
<dbReference type="GO" id="GO:0000139">
    <property type="term" value="C:Golgi membrane"/>
    <property type="evidence" value="ECO:0007669"/>
    <property type="project" value="UniProtKB-SubCell"/>
</dbReference>
<keyword evidence="16 36" id="KW-0547">Nucleotide-binding</keyword>
<keyword evidence="26" id="KW-0206">Cytoskeleton</keyword>
<keyword evidence="13" id="KW-0808">Transferase</keyword>
<evidence type="ECO:0000256" key="33">
    <source>
        <dbReference type="ARBA" id="ARBA00048659"/>
    </source>
</evidence>
<evidence type="ECO:0000256" key="31">
    <source>
        <dbReference type="ARBA" id="ARBA00044327"/>
    </source>
</evidence>
<dbReference type="GO" id="GO:0006915">
    <property type="term" value="P:apoptotic process"/>
    <property type="evidence" value="ECO:0007669"/>
    <property type="project" value="UniProtKB-KW"/>
</dbReference>
<dbReference type="SMART" id="SM00233">
    <property type="entry name" value="PH"/>
    <property type="match status" value="1"/>
</dbReference>
<feature type="region of interest" description="Disordered" evidence="38">
    <location>
        <begin position="628"/>
        <end position="648"/>
    </location>
</feature>
<dbReference type="SMART" id="SM00133">
    <property type="entry name" value="S_TK_X"/>
    <property type="match status" value="1"/>
</dbReference>
<sequence length="1345" mass="156457">MSSEINMEGRFEKIDAMLKDPKSEINTDCLLDGLDALVYDLDFPALRKNKSIDNFLNRYKETISKIRDLRMKAEDYEVVKVIGRGAFGEVQLVRHKATRKVYAMKLLSKFEMIKRSDSAFFWEERDIMAFANSSWVVQLFFAFQDDRYLYMVMEYMPGGDLVNLMSNYDVPEKWARFYTAEVVLALDGIHSMGFIHRDVKPDNMLLDKAGHLKLADFGTCMKMNKDGMVRCDTAVGTPDYISPEVLKSQGGDGYYGRECDWWSVGVFLFEMLVGDTPFYADSLVGTYSKIMNHKNALTFPDDSDISNDAKNLICAFLTDREVRLGRNGVDEIKRHPFFKNDQWTWENIRDTAAPVVPELSSDTDTSNFDDIEEDRGEEETFPIPKAFVGNQLPFVGFTYYSNQDLPNLESLQKRIHQLEEQLLGEMQLKDELEQKCRASNTRIEKIVKELDEEANLRKNVEASMSLLEKDKMMLQHRFTEYQRKADQEAEKRRNLENEVSTLKEQLEDMKKISQNSQASNDRIVQLQKQLEEANDMLRAESDTAARLRKNHSEMAKSVSQLESLNRELQERSRATDGEKAQLEKELLLLQSTLDSERRNNSLGSEEIRELQARMAGLQEDNRSLKLSLSKAEGERKQAQERSNNLEKEKNNLEIDLNYKLKTLQQRLEQEQTEHRVTRAQLTDKYESIEEAKSAAMNGMRRRMSEENIARMRAESRVLEVEKQCSMLEFDLKQSVQKMEQLMKQKERLEDEVNNLRIQLDQESNKRVIAQTDLKSRTQDLDRLRCSEKQLKQEINTALENRRSLEFQLAQLTKQYRGNEGQMRELQDQLEAEQYFSTLYKTQVRELKEDIEEKNRQVQDAQKRVQELCSERDSLSAQLDLTVTKAESEQLARALQEEQYFELNQEYKKAVARHKQELGEKETIIARLEESNNTLSKDVENLSKEKTDLSQELRTQEEEYEAQKEEISNSIRAQYEKTLANERTLKTQAVNKLAEIMNRRDMKADQKKKGSMADLRKKEKENRKLQLELNQEKDKFNHMAIKYQKELNEMQAQLSDESLYRNELQMQLASKESDIEQLREKLNDILDFSAAWSSSSIFTDSNACALCFAESRLEGWLSIPNRANIKRYGWKKQYVVVSSKKILFYNDEQDKEQSNPSMVLDIDKLFHVRPVTQGDVYRAETEEIPRIFQILYANEGECRKESEVETAPQGDKANCLPHKGHEFIPTLYHFPSSCEACSKPLWNVFKPPPALECRRCHVKCHKDHLDKKEDVIAPCKVNYDVTSARDMLLLALTQEEQKKWIGHLGKKIPKTPPASFSRTSPRSLSTRSIPNQSFRKNPKSTTGKLR</sequence>
<feature type="compositionally biased region" description="Polar residues" evidence="38">
    <location>
        <begin position="1328"/>
        <end position="1345"/>
    </location>
</feature>
<keyword evidence="10" id="KW-0963">Cytoplasm</keyword>
<dbReference type="FunFam" id="1.20.5.730:FF:000001">
    <property type="entry name" value="rho-associated protein kinase 2"/>
    <property type="match status" value="1"/>
</dbReference>
<evidence type="ECO:0000313" key="46">
    <source>
        <dbReference type="Proteomes" id="UP000694383"/>
    </source>
</evidence>
<dbReference type="PROSITE" id="PS51860">
    <property type="entry name" value="REM_1"/>
    <property type="match status" value="1"/>
</dbReference>
<dbReference type="SMART" id="SM00109">
    <property type="entry name" value="C1"/>
    <property type="match status" value="1"/>
</dbReference>
<feature type="compositionally biased region" description="Basic and acidic residues" evidence="38">
    <location>
        <begin position="998"/>
        <end position="1007"/>
    </location>
</feature>
<dbReference type="GO" id="GO:0032059">
    <property type="term" value="C:bleb"/>
    <property type="evidence" value="ECO:0007669"/>
    <property type="project" value="UniProtKB-SubCell"/>
</dbReference>
<dbReference type="PANTHER" id="PTHR22988">
    <property type="entry name" value="MYOTONIC DYSTROPHY S/T KINASE-RELATED"/>
    <property type="match status" value="1"/>
</dbReference>
<dbReference type="CDD" id="cd01242">
    <property type="entry name" value="PH_ROCK"/>
    <property type="match status" value="1"/>
</dbReference>
<organism evidence="45 46">
    <name type="scientific">Oryzias sinensis</name>
    <name type="common">Chinese medaka</name>
    <dbReference type="NCBI Taxonomy" id="183150"/>
    <lineage>
        <taxon>Eukaryota</taxon>
        <taxon>Metazoa</taxon>
        <taxon>Chordata</taxon>
        <taxon>Craniata</taxon>
        <taxon>Vertebrata</taxon>
        <taxon>Euteleostomi</taxon>
        <taxon>Actinopterygii</taxon>
        <taxon>Neopterygii</taxon>
        <taxon>Teleostei</taxon>
        <taxon>Neoteleostei</taxon>
        <taxon>Acanthomorphata</taxon>
        <taxon>Ovalentaria</taxon>
        <taxon>Atherinomorphae</taxon>
        <taxon>Beloniformes</taxon>
        <taxon>Adrianichthyidae</taxon>
        <taxon>Oryziinae</taxon>
        <taxon>Oryzias</taxon>
    </lineage>
</organism>
<evidence type="ECO:0000313" key="45">
    <source>
        <dbReference type="Ensembl" id="ENSOSIP00000026457.1"/>
    </source>
</evidence>
<evidence type="ECO:0000256" key="22">
    <source>
        <dbReference type="ARBA" id="ARBA00022990"/>
    </source>
</evidence>
<evidence type="ECO:0000256" key="37">
    <source>
        <dbReference type="SAM" id="Coils"/>
    </source>
</evidence>
<evidence type="ECO:0000259" key="42">
    <source>
        <dbReference type="PROSITE" id="PS51285"/>
    </source>
</evidence>
<evidence type="ECO:0000256" key="9">
    <source>
        <dbReference type="ARBA" id="ARBA00022475"/>
    </source>
</evidence>
<dbReference type="CDD" id="cd22250">
    <property type="entry name" value="ROCK_SBD"/>
    <property type="match status" value="1"/>
</dbReference>
<evidence type="ECO:0000256" key="32">
    <source>
        <dbReference type="ARBA" id="ARBA00044332"/>
    </source>
</evidence>
<dbReference type="GO" id="GO:0005524">
    <property type="term" value="F:ATP binding"/>
    <property type="evidence" value="ECO:0007669"/>
    <property type="project" value="UniProtKB-UniRule"/>
</dbReference>
<evidence type="ECO:0000256" key="1">
    <source>
        <dbReference type="ARBA" id="ARBA00001946"/>
    </source>
</evidence>
<dbReference type="PROSITE" id="PS50003">
    <property type="entry name" value="PH_DOMAIN"/>
    <property type="match status" value="1"/>
</dbReference>
<keyword evidence="20 36" id="KW-0067">ATP-binding</keyword>
<dbReference type="InterPro" id="IPR015008">
    <property type="entry name" value="ROCK_Rho-bd_dom"/>
</dbReference>
<evidence type="ECO:0000256" key="6">
    <source>
        <dbReference type="ARBA" id="ARBA00004510"/>
    </source>
</evidence>
<evidence type="ECO:0000256" key="18">
    <source>
        <dbReference type="ARBA" id="ARBA00022777"/>
    </source>
</evidence>
<dbReference type="FunFam" id="3.30.200.20:FF:001759">
    <property type="entry name" value="Rho-associated, coiled-coil-containing protein kinase 2b"/>
    <property type="match status" value="1"/>
</dbReference>
<evidence type="ECO:0000256" key="4">
    <source>
        <dbReference type="ARBA" id="ARBA00004395"/>
    </source>
</evidence>
<evidence type="ECO:0000256" key="28">
    <source>
        <dbReference type="ARBA" id="ARBA00043945"/>
    </source>
</evidence>
<dbReference type="InterPro" id="IPR000961">
    <property type="entry name" value="AGC-kinase_C"/>
</dbReference>
<feature type="domain" description="Protein kinase" evidence="40">
    <location>
        <begin position="76"/>
        <end position="338"/>
    </location>
</feature>
<dbReference type="PROSITE" id="PS50081">
    <property type="entry name" value="ZF_DAG_PE_2"/>
    <property type="match status" value="1"/>
</dbReference>
<dbReference type="PROSITE" id="PS00107">
    <property type="entry name" value="PROTEIN_KINASE_ATP"/>
    <property type="match status" value="1"/>
</dbReference>
<feature type="coiled-coil region" evidence="37">
    <location>
        <begin position="731"/>
        <end position="877"/>
    </location>
</feature>
<keyword evidence="22" id="KW-0007">Acetylation</keyword>
<dbReference type="InterPro" id="IPR037310">
    <property type="entry name" value="ROCK1_HR1"/>
</dbReference>
<evidence type="ECO:0000256" key="24">
    <source>
        <dbReference type="ARBA" id="ARBA00023054"/>
    </source>
</evidence>
<evidence type="ECO:0000256" key="34">
    <source>
        <dbReference type="ARBA" id="ARBA00048977"/>
    </source>
</evidence>
<evidence type="ECO:0000256" key="7">
    <source>
        <dbReference type="ARBA" id="ARBA00009903"/>
    </source>
</evidence>
<evidence type="ECO:0000256" key="36">
    <source>
        <dbReference type="PROSITE-ProRule" id="PRU10141"/>
    </source>
</evidence>
<dbReference type="GO" id="GO:0072518">
    <property type="term" value="F:Rho-dependent protein serine/threonine kinase activity"/>
    <property type="evidence" value="ECO:0007669"/>
    <property type="project" value="TreeGrafter"/>
</dbReference>
<evidence type="ECO:0000256" key="19">
    <source>
        <dbReference type="ARBA" id="ARBA00022833"/>
    </source>
</evidence>
<comment type="catalytic activity">
    <reaction evidence="34">
        <text>L-seryl-[protein] + ATP = O-phospho-L-seryl-[protein] + ADP + H(+)</text>
        <dbReference type="Rhea" id="RHEA:17989"/>
        <dbReference type="Rhea" id="RHEA-COMP:9863"/>
        <dbReference type="Rhea" id="RHEA-COMP:11604"/>
        <dbReference type="ChEBI" id="CHEBI:15378"/>
        <dbReference type="ChEBI" id="CHEBI:29999"/>
        <dbReference type="ChEBI" id="CHEBI:30616"/>
        <dbReference type="ChEBI" id="CHEBI:83421"/>
        <dbReference type="ChEBI" id="CHEBI:456216"/>
        <dbReference type="EC" id="2.7.11.1"/>
    </reaction>
    <physiologicalReaction direction="left-to-right" evidence="34">
        <dbReference type="Rhea" id="RHEA:17990"/>
    </physiologicalReaction>
</comment>
<keyword evidence="25" id="KW-0472">Membrane</keyword>
<evidence type="ECO:0000259" key="43">
    <source>
        <dbReference type="PROSITE" id="PS51859"/>
    </source>
</evidence>
<dbReference type="Gene3D" id="2.30.29.30">
    <property type="entry name" value="Pleckstrin-homology domain (PH domain)/Phosphotyrosine-binding domain (PTB)"/>
    <property type="match status" value="1"/>
</dbReference>
<dbReference type="InterPro" id="IPR011009">
    <property type="entry name" value="Kinase-like_dom_sf"/>
</dbReference>
<dbReference type="GO" id="GO:0048598">
    <property type="term" value="P:embryonic morphogenesis"/>
    <property type="evidence" value="ECO:0007669"/>
    <property type="project" value="TreeGrafter"/>
</dbReference>
<keyword evidence="17" id="KW-0863">Zinc-finger</keyword>
<reference evidence="45" key="2">
    <citation type="submission" date="2025-09" db="UniProtKB">
        <authorList>
            <consortium name="Ensembl"/>
        </authorList>
    </citation>
    <scope>IDENTIFICATION</scope>
</reference>
<dbReference type="FunFam" id="2.30.29.30:FF:000033">
    <property type="entry name" value="Rho-associated protein kinase 2"/>
    <property type="match status" value="1"/>
</dbReference>
<evidence type="ECO:0000256" key="25">
    <source>
        <dbReference type="ARBA" id="ARBA00023136"/>
    </source>
</evidence>
<evidence type="ECO:0000259" key="39">
    <source>
        <dbReference type="PROSITE" id="PS50003"/>
    </source>
</evidence>
<proteinExistence type="inferred from homology"/>
<evidence type="ECO:0000259" key="41">
    <source>
        <dbReference type="PROSITE" id="PS50081"/>
    </source>
</evidence>
<feature type="binding site" evidence="36">
    <location>
        <position position="105"/>
    </location>
    <ligand>
        <name>ATP</name>
        <dbReference type="ChEBI" id="CHEBI:30616"/>
    </ligand>
</feature>
<feature type="compositionally biased region" description="Low complexity" evidence="38">
    <location>
        <begin position="1314"/>
        <end position="1327"/>
    </location>
</feature>
<feature type="domain" description="PH" evidence="39">
    <location>
        <begin position="1109"/>
        <end position="1308"/>
    </location>
</feature>
<dbReference type="GO" id="GO:0000281">
    <property type="term" value="P:mitotic cytokinesis"/>
    <property type="evidence" value="ECO:0007669"/>
    <property type="project" value="TreeGrafter"/>
</dbReference>
<comment type="cofactor">
    <cofactor evidence="1">
        <name>Mg(2+)</name>
        <dbReference type="ChEBI" id="CHEBI:18420"/>
    </cofactor>
</comment>
<evidence type="ECO:0000256" key="30">
    <source>
        <dbReference type="ARBA" id="ARBA00044326"/>
    </source>
</evidence>
<feature type="region of interest" description="Disordered" evidence="38">
    <location>
        <begin position="1302"/>
        <end position="1345"/>
    </location>
</feature>
<keyword evidence="18" id="KW-0418">Kinase</keyword>
<evidence type="ECO:0000256" key="27">
    <source>
        <dbReference type="ARBA" id="ARBA00023273"/>
    </source>
</evidence>
<name>A0A8C7YC35_9TELE</name>
<evidence type="ECO:0000256" key="14">
    <source>
        <dbReference type="ARBA" id="ARBA00022703"/>
    </source>
</evidence>
<comment type="subcellular location">
    <subcellularLocation>
        <location evidence="3">Cell membrane</location>
    </subcellularLocation>
    <subcellularLocation>
        <location evidence="28">Cell projection</location>
        <location evidence="28">Bleb</location>
    </subcellularLocation>
    <subcellularLocation>
        <location evidence="6">Cell projection</location>
        <location evidence="6">Lamellipodium</location>
    </subcellularLocation>
    <subcellularLocation>
        <location evidence="5">Cell projection</location>
        <location evidence="5">Ruffle</location>
    </subcellularLocation>
    <subcellularLocation>
        <location evidence="2">Cytoplasm</location>
        <location evidence="2">Cytoskeleton</location>
        <location evidence="2">Microtubule organizing center</location>
        <location evidence="2">Centrosome</location>
        <location evidence="2">Centriole</location>
    </subcellularLocation>
    <subcellularLocation>
        <location evidence="4">Golgi apparatus membrane</location>
        <topology evidence="4">Peripheral membrane protein</topology>
    </subcellularLocation>
</comment>
<evidence type="ECO:0000256" key="35">
    <source>
        <dbReference type="PROSITE-ProRule" id="PRU01207"/>
    </source>
</evidence>
<evidence type="ECO:0000256" key="8">
    <source>
        <dbReference type="ARBA" id="ARBA00012513"/>
    </source>
</evidence>
<dbReference type="InterPro" id="IPR008271">
    <property type="entry name" value="Ser/Thr_kinase_AS"/>
</dbReference>
<dbReference type="InterPro" id="IPR000719">
    <property type="entry name" value="Prot_kinase_dom"/>
</dbReference>
<dbReference type="EC" id="2.7.11.1" evidence="8"/>
<evidence type="ECO:0000259" key="44">
    <source>
        <dbReference type="PROSITE" id="PS51860"/>
    </source>
</evidence>
<dbReference type="InterPro" id="IPR046349">
    <property type="entry name" value="C1-like_sf"/>
</dbReference>
<dbReference type="SUPFAM" id="SSF103652">
    <property type="entry name" value="G protein-binding domain"/>
    <property type="match status" value="1"/>
</dbReference>
<dbReference type="Gene3D" id="3.30.200.20">
    <property type="entry name" value="Phosphorylase Kinase, domain 1"/>
    <property type="match status" value="1"/>
</dbReference>
<evidence type="ECO:0000256" key="11">
    <source>
        <dbReference type="ARBA" id="ARBA00022527"/>
    </source>
</evidence>
<evidence type="ECO:0000256" key="12">
    <source>
        <dbReference type="ARBA" id="ARBA00022553"/>
    </source>
</evidence>
<evidence type="ECO:0000259" key="40">
    <source>
        <dbReference type="PROSITE" id="PS50011"/>
    </source>
</evidence>
<keyword evidence="23" id="KW-0333">Golgi apparatus</keyword>
<dbReference type="GO" id="GO:0030027">
    <property type="term" value="C:lamellipodium"/>
    <property type="evidence" value="ECO:0007669"/>
    <property type="project" value="UniProtKB-SubCell"/>
</dbReference>
<dbReference type="InterPro" id="IPR011993">
    <property type="entry name" value="PH-like_dom_sf"/>
</dbReference>
<dbReference type="Gene3D" id="1.10.510.10">
    <property type="entry name" value="Transferase(Phosphotransferase) domain 1"/>
    <property type="match status" value="1"/>
</dbReference>
<feature type="region of interest" description="Disordered" evidence="38">
    <location>
        <begin position="551"/>
        <end position="579"/>
    </location>
</feature>
<feature type="domain" description="REM-1" evidence="44">
    <location>
        <begin position="459"/>
        <end position="539"/>
    </location>
</feature>
<reference evidence="45" key="1">
    <citation type="submission" date="2025-08" db="UniProtKB">
        <authorList>
            <consortium name="Ensembl"/>
        </authorList>
    </citation>
    <scope>IDENTIFICATION</scope>
</reference>
<dbReference type="GeneTree" id="ENSGT01030000234517"/>
<dbReference type="GO" id="GO:0001726">
    <property type="term" value="C:ruffle"/>
    <property type="evidence" value="ECO:0007669"/>
    <property type="project" value="UniProtKB-SubCell"/>
</dbReference>
<dbReference type="GO" id="GO:0031032">
    <property type="term" value="P:actomyosin structure organization"/>
    <property type="evidence" value="ECO:0007669"/>
    <property type="project" value="TreeGrafter"/>
</dbReference>
<feature type="domain" description="AGC-kinase C-terminal" evidence="42">
    <location>
        <begin position="341"/>
        <end position="409"/>
    </location>
</feature>
<evidence type="ECO:0000256" key="15">
    <source>
        <dbReference type="ARBA" id="ARBA00022723"/>
    </source>
</evidence>
<dbReference type="FunFam" id="3.30.60.20:FF:000036">
    <property type="entry name" value="Rho-associated protein kinase 1"/>
    <property type="match status" value="1"/>
</dbReference>
<keyword evidence="12" id="KW-0597">Phosphoprotein</keyword>
<dbReference type="Gene3D" id="3.30.60.20">
    <property type="match status" value="1"/>
</dbReference>
<evidence type="ECO:0000256" key="23">
    <source>
        <dbReference type="ARBA" id="ARBA00023034"/>
    </source>
</evidence>
<evidence type="ECO:0000256" key="21">
    <source>
        <dbReference type="ARBA" id="ARBA00022842"/>
    </source>
</evidence>
<dbReference type="InterPro" id="IPR002219">
    <property type="entry name" value="PKC_DAG/PE"/>
</dbReference>
<keyword evidence="14" id="KW-0053">Apoptosis</keyword>
<dbReference type="Pfam" id="PF00069">
    <property type="entry name" value="Pkinase"/>
    <property type="match status" value="1"/>
</dbReference>
<feature type="compositionally biased region" description="Basic and acidic residues" evidence="38">
    <location>
        <begin position="564"/>
        <end position="579"/>
    </location>
</feature>
<dbReference type="PROSITE" id="PS50011">
    <property type="entry name" value="PROTEIN_KINASE_DOM"/>
    <property type="match status" value="1"/>
</dbReference>
<dbReference type="GO" id="GO:0008270">
    <property type="term" value="F:zinc ion binding"/>
    <property type="evidence" value="ECO:0007669"/>
    <property type="project" value="UniProtKB-KW"/>
</dbReference>
<dbReference type="InterPro" id="IPR001849">
    <property type="entry name" value="PH_domain"/>
</dbReference>
<evidence type="ECO:0000256" key="5">
    <source>
        <dbReference type="ARBA" id="ARBA00004466"/>
    </source>
</evidence>